<proteinExistence type="predicted"/>
<dbReference type="PROSITE" id="PS50005">
    <property type="entry name" value="TPR"/>
    <property type="match status" value="1"/>
</dbReference>
<dbReference type="InterPro" id="IPR011990">
    <property type="entry name" value="TPR-like_helical_dom_sf"/>
</dbReference>
<feature type="region of interest" description="Disordered" evidence="2">
    <location>
        <begin position="551"/>
        <end position="719"/>
    </location>
</feature>
<dbReference type="SUPFAM" id="SSF48452">
    <property type="entry name" value="TPR-like"/>
    <property type="match status" value="1"/>
</dbReference>
<dbReference type="Gene3D" id="1.25.40.10">
    <property type="entry name" value="Tetratricopeptide repeat domain"/>
    <property type="match status" value="1"/>
</dbReference>
<name>A0A1M7SRP3_9FIRM</name>
<dbReference type="SUPFAM" id="SSF52540">
    <property type="entry name" value="P-loop containing nucleoside triphosphate hydrolases"/>
    <property type="match status" value="1"/>
</dbReference>
<accession>A0A1M7SRP3</accession>
<dbReference type="EMBL" id="FRDH01000009">
    <property type="protein sequence ID" value="SHN61152.1"/>
    <property type="molecule type" value="Genomic_DNA"/>
</dbReference>
<organism evidence="3 4">
    <name type="scientific">Butyrivibrio hungatei DSM 14810</name>
    <dbReference type="NCBI Taxonomy" id="1121132"/>
    <lineage>
        <taxon>Bacteria</taxon>
        <taxon>Bacillati</taxon>
        <taxon>Bacillota</taxon>
        <taxon>Clostridia</taxon>
        <taxon>Lachnospirales</taxon>
        <taxon>Lachnospiraceae</taxon>
        <taxon>Butyrivibrio</taxon>
    </lineage>
</organism>
<dbReference type="Gene3D" id="3.40.50.300">
    <property type="entry name" value="P-loop containing nucleotide triphosphate hydrolases"/>
    <property type="match status" value="1"/>
</dbReference>
<reference evidence="3 4" key="1">
    <citation type="submission" date="2016-12" db="EMBL/GenBank/DDBJ databases">
        <authorList>
            <person name="Song W.-J."/>
            <person name="Kurnit D.M."/>
        </authorList>
    </citation>
    <scope>NUCLEOTIDE SEQUENCE [LARGE SCALE GENOMIC DNA]</scope>
    <source>
        <strain evidence="3 4">DSM 14810</strain>
    </source>
</reference>
<evidence type="ECO:0000313" key="3">
    <source>
        <dbReference type="EMBL" id="SHN61152.1"/>
    </source>
</evidence>
<feature type="compositionally biased region" description="Basic and acidic residues" evidence="2">
    <location>
        <begin position="551"/>
        <end position="572"/>
    </location>
</feature>
<dbReference type="InterPro" id="IPR027417">
    <property type="entry name" value="P-loop_NTPase"/>
</dbReference>
<sequence>MDKVEYKIRADEIKALVGEGSFAEAVKIADTIDWKRVKSVQMLCMISDLYKINRRYEESRDILLMAYDRFPTGRKIVYSLCELAIKMGEFVQAVEYYKEFVRIAPRDTARYILQYKLYEAQEVSLEERIAVLEEFKKHDYKEKWVYELAYLYHRVGLTTECIETCDELFLWLGDGNYVMKALELKALHEPLSPEQQDRYIRYKQNHGGFIDKSIIVDKDEVGTDEPRTVEIKQPTKEMPPVTDEVIQEYNNGTYQPEQEPAYDTLPTDQPTREMDRIVYPHISEIKEPSVDVSDYNTMNLQKALAENLKAVIGDDTEGDLRSYEPVTGQETSPSSPVQPITAEIFEDDQDIPAEADQDDFEQTSTGMEELFFDTQTNVSADQEKTDDVDKKEAVEEVIDDLPEDEEEEAEPELGIDIKYGGNGPILGEEKTSLHQPVYEEKPLEDEVPGAVIHPNAAYQMPSHFDNYLSQEYDGQISMAVEPEPEVEKQITGQISISEYMQNWEDFKKNQQEKQLQRVKMLVAEETGDLFADYDEKTKAGLQEKLEKAISEALKKERHDKASGRGDWSKNNEDVIDEAVDGVIKNEDIDTTVVPETSEEEPEETDVEETKEAVASTEEVAEASSEEAEESSEEGKESEETAEEKEETTVESDEDEDSEEADESDEEVSEDKAKEGSSKAEEKKEPEKKEAYDKKTGKKADKKPEKKHDKGKRHIGNREIEERVRTMTPEEKQLFGPYIHHKKSRRQIINAIDNLSMDAFSGNAIVTGEEGAGTVNLAKGLIKAVQASDSNFSGKVAKITANTLNKKSTSTIFEKLANGALIIQRAADLTPETVGELLKILQEENKGLIIVMEDTKEDMNRFLDKNPSLKQSFNVRVDIEALDDDSLVAYAKQYALEKEYAIDNLGILALHTRISERQTLDHEVTVSEVKDIIDDAIYYAEKRTVAHFIDVIVNKRYDENDMVILREKDFMH</sequence>
<dbReference type="Proteomes" id="UP000184097">
    <property type="component" value="Unassembled WGS sequence"/>
</dbReference>
<keyword evidence="1" id="KW-0802">TPR repeat</keyword>
<evidence type="ECO:0000313" key="4">
    <source>
        <dbReference type="Proteomes" id="UP000184097"/>
    </source>
</evidence>
<evidence type="ECO:0000256" key="1">
    <source>
        <dbReference type="PROSITE-ProRule" id="PRU00339"/>
    </source>
</evidence>
<feature type="compositionally biased region" description="Acidic residues" evidence="2">
    <location>
        <begin position="596"/>
        <end position="608"/>
    </location>
</feature>
<protein>
    <submittedName>
        <fullName evidence="3">Uncharacterized protein</fullName>
    </submittedName>
</protein>
<gene>
    <name evidence="3" type="ORF">SAMN02745247_02316</name>
</gene>
<feature type="compositionally biased region" description="Basic and acidic residues" evidence="2">
    <location>
        <begin position="669"/>
        <end position="707"/>
    </location>
</feature>
<dbReference type="AlphaFoldDB" id="A0A1M7SRP3"/>
<dbReference type="InterPro" id="IPR019734">
    <property type="entry name" value="TPR_rpt"/>
</dbReference>
<feature type="region of interest" description="Disordered" evidence="2">
    <location>
        <begin position="402"/>
        <end position="429"/>
    </location>
</feature>
<feature type="compositionally biased region" description="Acidic residues" evidence="2">
    <location>
        <begin position="639"/>
        <end position="668"/>
    </location>
</feature>
<dbReference type="RefSeq" id="WP_072704282.1">
    <property type="nucleotide sequence ID" value="NZ_FRDH01000009.1"/>
</dbReference>
<feature type="repeat" description="TPR" evidence="1">
    <location>
        <begin position="74"/>
        <end position="107"/>
    </location>
</feature>
<feature type="compositionally biased region" description="Acidic residues" evidence="2">
    <location>
        <begin position="618"/>
        <end position="631"/>
    </location>
</feature>
<feature type="compositionally biased region" description="Acidic residues" evidence="2">
    <location>
        <begin position="402"/>
        <end position="413"/>
    </location>
</feature>
<evidence type="ECO:0000256" key="2">
    <source>
        <dbReference type="SAM" id="MobiDB-lite"/>
    </source>
</evidence>